<reference evidence="3 4" key="1">
    <citation type="submission" date="2023-11" db="EMBL/GenBank/DDBJ databases">
        <title>Bacillus jintuensis, isolated from a mudflat on the Beibu Gulf coast.</title>
        <authorList>
            <person name="Li M."/>
        </authorList>
    </citation>
    <scope>NUCLEOTIDE SEQUENCE [LARGE SCALE GENOMIC DNA]</scope>
    <source>
        <strain evidence="3 4">31A1R</strain>
    </source>
</reference>
<dbReference type="RefSeq" id="WP_322447311.1">
    <property type="nucleotide sequence ID" value="NZ_JAXOFX010000010.1"/>
</dbReference>
<dbReference type="Pfam" id="PF01903">
    <property type="entry name" value="CbiX"/>
    <property type="match status" value="2"/>
</dbReference>
<evidence type="ECO:0000313" key="3">
    <source>
        <dbReference type="EMBL" id="MDZ5473009.1"/>
    </source>
</evidence>
<keyword evidence="2" id="KW-0456">Lyase</keyword>
<evidence type="ECO:0000256" key="2">
    <source>
        <dbReference type="ARBA" id="ARBA00023239"/>
    </source>
</evidence>
<name>A0ABU5J0T0_9BACI</name>
<dbReference type="CDD" id="cd03414">
    <property type="entry name" value="CbiX_SirB_C"/>
    <property type="match status" value="1"/>
</dbReference>
<accession>A0ABU5J0T0</accession>
<keyword evidence="4" id="KW-1185">Reference proteome</keyword>
<gene>
    <name evidence="3" type="ORF">SM124_14925</name>
</gene>
<dbReference type="PANTHER" id="PTHR33542">
    <property type="entry name" value="SIROHYDROCHLORIN FERROCHELATASE, CHLOROPLASTIC"/>
    <property type="match status" value="1"/>
</dbReference>
<dbReference type="EMBL" id="JAXOFX010000010">
    <property type="protein sequence ID" value="MDZ5473009.1"/>
    <property type="molecule type" value="Genomic_DNA"/>
</dbReference>
<dbReference type="SUPFAM" id="SSF53800">
    <property type="entry name" value="Chelatase"/>
    <property type="match status" value="1"/>
</dbReference>
<dbReference type="CDD" id="cd03416">
    <property type="entry name" value="CbiX_SirB_N"/>
    <property type="match status" value="1"/>
</dbReference>
<dbReference type="Gene3D" id="3.40.50.1400">
    <property type="match status" value="2"/>
</dbReference>
<dbReference type="InterPro" id="IPR002762">
    <property type="entry name" value="CbiX-like"/>
</dbReference>
<evidence type="ECO:0000313" key="4">
    <source>
        <dbReference type="Proteomes" id="UP001290455"/>
    </source>
</evidence>
<protein>
    <submittedName>
        <fullName evidence="3">Sirohydrochlorin chelatase</fullName>
    </submittedName>
</protein>
<proteinExistence type="predicted"/>
<dbReference type="Proteomes" id="UP001290455">
    <property type="component" value="Unassembled WGS sequence"/>
</dbReference>
<dbReference type="InterPro" id="IPR050963">
    <property type="entry name" value="Sirohydro_Cobaltochel/CbiX"/>
</dbReference>
<keyword evidence="1" id="KW-0479">Metal-binding</keyword>
<organism evidence="3 4">
    <name type="scientific">Robertmurraya mangrovi</name>
    <dbReference type="NCBI Taxonomy" id="3098077"/>
    <lineage>
        <taxon>Bacteria</taxon>
        <taxon>Bacillati</taxon>
        <taxon>Bacillota</taxon>
        <taxon>Bacilli</taxon>
        <taxon>Bacillales</taxon>
        <taxon>Bacillaceae</taxon>
        <taxon>Robertmurraya</taxon>
    </lineage>
</organism>
<comment type="caution">
    <text evidence="3">The sequence shown here is derived from an EMBL/GenBank/DDBJ whole genome shotgun (WGS) entry which is preliminary data.</text>
</comment>
<evidence type="ECO:0000256" key="1">
    <source>
        <dbReference type="ARBA" id="ARBA00022723"/>
    </source>
</evidence>
<dbReference type="PANTHER" id="PTHR33542:SF3">
    <property type="entry name" value="SIROHYDROCHLORIN FERROCHELATASE, CHLOROPLASTIC"/>
    <property type="match status" value="1"/>
</dbReference>
<sequence length="240" mass="27050">MGAVIYIGHGSRTEQGNKQFESFIQETLELIDVPIKAFGYLENATPSIIEAIENCVEQGATEISVIPVLLLPGIHSNIDIPVEMEKGKKKFPYIQFRYGEPLGSDPIVANIILSRLEEKDFLNNTEETLLLVGHGSRNPQAQSEFEKLASNLREQLIASVHTSYLKTEPFYGDVLDELVHPFKKIYILPHLLFTGGFQKEIEETCRKFKNSDLVLCDPIGFDDKLKELLVRRLETTTTLG</sequence>